<organism evidence="2 3">
    <name type="scientific">Brevibacterium linens</name>
    <dbReference type="NCBI Taxonomy" id="1703"/>
    <lineage>
        <taxon>Bacteria</taxon>
        <taxon>Bacillati</taxon>
        <taxon>Actinomycetota</taxon>
        <taxon>Actinomycetes</taxon>
        <taxon>Micrococcales</taxon>
        <taxon>Brevibacteriaceae</taxon>
        <taxon>Brevibacterium</taxon>
    </lineage>
</organism>
<evidence type="ECO:0000313" key="1">
    <source>
        <dbReference type="EMBL" id="AMT93560.1"/>
    </source>
</evidence>
<dbReference type="RefSeq" id="WP_039212680.1">
    <property type="nucleotide sequence ID" value="NZ_CP014869.1"/>
</dbReference>
<dbReference type="Gene3D" id="1.10.357.10">
    <property type="entry name" value="Tetracycline Repressor, domain 2"/>
    <property type="match status" value="1"/>
</dbReference>
<accession>A0A0B9ALK6</accession>
<dbReference type="AlphaFoldDB" id="A0A0B9ALK6"/>
<dbReference type="EMBL" id="CP014869">
    <property type="protein sequence ID" value="AMT93560.1"/>
    <property type="molecule type" value="Genomic_DNA"/>
</dbReference>
<gene>
    <name evidence="1" type="ORF">A2T55_07015</name>
    <name evidence="2" type="ORF">AE0388_0124</name>
</gene>
<dbReference type="OrthoDB" id="7506349at2"/>
<name>A0A0B9ALK6_BRELN</name>
<reference evidence="2 3" key="1">
    <citation type="submission" date="2014-11" db="EMBL/GenBank/DDBJ databases">
        <title>Draft Genome Sequence of Brevibacterium linens AE038-8.</title>
        <authorList>
            <person name="Maizel D."/>
            <person name="Utturkar S.M."/>
            <person name="Brown S.D."/>
            <person name="Ferrero M."/>
            <person name="Rosen B.P."/>
        </authorList>
    </citation>
    <scope>NUCLEOTIDE SEQUENCE [LARGE SCALE GENOMIC DNA]</scope>
    <source>
        <strain evidence="2 3">AE038-8</strain>
    </source>
</reference>
<protein>
    <submittedName>
        <fullName evidence="1">TetR family transcriptional regulator</fullName>
    </submittedName>
</protein>
<dbReference type="KEGG" id="bly:A2T55_07015"/>
<dbReference type="Proteomes" id="UP000075950">
    <property type="component" value="Chromosome"/>
</dbReference>
<reference evidence="4" key="2">
    <citation type="submission" date="2016-03" db="EMBL/GenBank/DDBJ databases">
        <authorList>
            <person name="Ploux O."/>
        </authorList>
    </citation>
    <scope>NUCLEOTIDE SEQUENCE [LARGE SCALE GENOMIC DNA]</scope>
    <source>
        <strain evidence="4">BS258</strain>
    </source>
</reference>
<keyword evidence="3" id="KW-1185">Reference proteome</keyword>
<dbReference type="STRING" id="1703.BLSMQ_1483"/>
<dbReference type="PATRIC" id="fig|1703.6.peg.3451"/>
<sequence>MISRRDVVTDSAIAVVAEQGVRGLTHRAVDALAELPVGSTSNVYRTRDALITGIMERIGELNSQQLERLPELVRAPDADAIEVAIDFCMNWLTTDRNRFYTMMMLSLDPALPPEAVIAKEKNLRAIKEFIMRFAGIDAEFAEKVNSSVAGMMFSELVAGTADRSNVESYLKAFFKWLRGSREGA</sequence>
<dbReference type="InterPro" id="IPR009057">
    <property type="entry name" value="Homeodomain-like_sf"/>
</dbReference>
<reference evidence="1" key="3">
    <citation type="submission" date="2016-03" db="EMBL/GenBank/DDBJ databases">
        <authorList>
            <person name="Zhu Y."/>
            <person name="Sun C."/>
        </authorList>
    </citation>
    <scope>NUCLEOTIDE SEQUENCE</scope>
    <source>
        <strain evidence="1">BS258</strain>
    </source>
</reference>
<evidence type="ECO:0000313" key="2">
    <source>
        <dbReference type="EMBL" id="KHS50185.1"/>
    </source>
</evidence>
<proteinExistence type="predicted"/>
<evidence type="ECO:0000313" key="3">
    <source>
        <dbReference type="Proteomes" id="UP000031488"/>
    </source>
</evidence>
<dbReference type="Proteomes" id="UP000031488">
    <property type="component" value="Unassembled WGS sequence"/>
</dbReference>
<accession>A0A142NMF0</accession>
<evidence type="ECO:0000313" key="4">
    <source>
        <dbReference type="Proteomes" id="UP000075950"/>
    </source>
</evidence>
<dbReference type="SUPFAM" id="SSF46689">
    <property type="entry name" value="Homeodomain-like"/>
    <property type="match status" value="1"/>
</dbReference>
<dbReference type="EMBL" id="JTJZ01000025">
    <property type="protein sequence ID" value="KHS50185.1"/>
    <property type="molecule type" value="Genomic_DNA"/>
</dbReference>